<dbReference type="AlphaFoldDB" id="A0AAD5RSM1"/>
<sequence>MQLGALQLDEYKAAILTTLLHPASELLVSNLNDNQPALPMPMDTMRYTLQESHRRLDPIETRLGSAMPPSITSSPAKMRRNFSYRSAGHLPPEQSSSDTSSRDLGKAHLMTTAVLQECGHKLNQTLSRLYVHMEEIDMELSVSSPPAEENNLAIHNDHAGSKGSLF</sequence>
<keyword evidence="3" id="KW-1185">Reference proteome</keyword>
<protein>
    <submittedName>
        <fullName evidence="2">Uncharacterized protein</fullName>
    </submittedName>
</protein>
<comment type="caution">
    <text evidence="2">The sequence shown here is derived from an EMBL/GenBank/DDBJ whole genome shotgun (WGS) entry which is preliminary data.</text>
</comment>
<evidence type="ECO:0000313" key="3">
    <source>
        <dbReference type="Proteomes" id="UP001201980"/>
    </source>
</evidence>
<evidence type="ECO:0000313" key="2">
    <source>
        <dbReference type="EMBL" id="KAJ2897762.1"/>
    </source>
</evidence>
<feature type="region of interest" description="Disordered" evidence="1">
    <location>
        <begin position="141"/>
        <end position="166"/>
    </location>
</feature>
<dbReference type="EMBL" id="JAKWBI020000258">
    <property type="protein sequence ID" value="KAJ2897762.1"/>
    <property type="molecule type" value="Genomic_DNA"/>
</dbReference>
<evidence type="ECO:0000256" key="1">
    <source>
        <dbReference type="SAM" id="MobiDB-lite"/>
    </source>
</evidence>
<name>A0AAD5RSM1_9PEZI</name>
<gene>
    <name evidence="2" type="ORF">MKZ38_004385</name>
</gene>
<dbReference type="Proteomes" id="UP001201980">
    <property type="component" value="Unassembled WGS sequence"/>
</dbReference>
<reference evidence="2" key="1">
    <citation type="submission" date="2022-07" db="EMBL/GenBank/DDBJ databases">
        <title>Draft genome sequence of Zalerion maritima ATCC 34329, a (micro)plastics degrading marine fungus.</title>
        <authorList>
            <person name="Paco A."/>
            <person name="Goncalves M.F.M."/>
            <person name="Rocha-Santos T.A.P."/>
            <person name="Alves A."/>
        </authorList>
    </citation>
    <scope>NUCLEOTIDE SEQUENCE</scope>
    <source>
        <strain evidence="2">ATCC 34329</strain>
    </source>
</reference>
<accession>A0AAD5RSM1</accession>
<organism evidence="2 3">
    <name type="scientific">Zalerion maritima</name>
    <dbReference type="NCBI Taxonomy" id="339359"/>
    <lineage>
        <taxon>Eukaryota</taxon>
        <taxon>Fungi</taxon>
        <taxon>Dikarya</taxon>
        <taxon>Ascomycota</taxon>
        <taxon>Pezizomycotina</taxon>
        <taxon>Sordariomycetes</taxon>
        <taxon>Lulworthiomycetidae</taxon>
        <taxon>Lulworthiales</taxon>
        <taxon>Lulworthiaceae</taxon>
        <taxon>Zalerion</taxon>
    </lineage>
</organism>
<proteinExistence type="predicted"/>